<reference evidence="1 2" key="1">
    <citation type="submission" date="2018-10" db="EMBL/GenBank/DDBJ databases">
        <title>Genomic Encyclopedia of Archaeal and Bacterial Type Strains, Phase II (KMG-II): from individual species to whole genera.</title>
        <authorList>
            <person name="Goeker M."/>
        </authorList>
    </citation>
    <scope>NUCLEOTIDE SEQUENCE [LARGE SCALE GENOMIC DNA]</scope>
    <source>
        <strain evidence="1 2">DSM 11927</strain>
    </source>
</reference>
<gene>
    <name evidence="1" type="ORF">BDK61_1463</name>
</gene>
<dbReference type="Proteomes" id="UP000268233">
    <property type="component" value="Unassembled WGS sequence"/>
</dbReference>
<sequence length="66" mass="7295">MMSDEKIEVVAYGTDDGLTSGADAKVFADHDEAVELVKELEKRDDVTGFARKTVFLDEILDDDAED</sequence>
<comment type="caution">
    <text evidence="1">The sequence shown here is derived from an EMBL/GenBank/DDBJ whole genome shotgun (WGS) entry which is preliminary data.</text>
</comment>
<evidence type="ECO:0000313" key="1">
    <source>
        <dbReference type="EMBL" id="RKS82164.1"/>
    </source>
</evidence>
<organism evidence="1 2">
    <name type="scientific">Haloarcula quadrata</name>
    <dbReference type="NCBI Taxonomy" id="182779"/>
    <lineage>
        <taxon>Archaea</taxon>
        <taxon>Methanobacteriati</taxon>
        <taxon>Methanobacteriota</taxon>
        <taxon>Stenosarchaea group</taxon>
        <taxon>Halobacteria</taxon>
        <taxon>Halobacteriales</taxon>
        <taxon>Haloarculaceae</taxon>
        <taxon>Haloarcula</taxon>
    </lineage>
</organism>
<evidence type="ECO:0000313" key="2">
    <source>
        <dbReference type="Proteomes" id="UP000268233"/>
    </source>
</evidence>
<protein>
    <submittedName>
        <fullName evidence="1">Uncharacterized protein</fullName>
    </submittedName>
</protein>
<keyword evidence="2" id="KW-1185">Reference proteome</keyword>
<accession>A0A495R562</accession>
<dbReference type="AlphaFoldDB" id="A0A495R562"/>
<name>A0A495R562_9EURY</name>
<proteinExistence type="predicted"/>
<dbReference type="EMBL" id="RBWW01000001">
    <property type="protein sequence ID" value="RKS82164.1"/>
    <property type="molecule type" value="Genomic_DNA"/>
</dbReference>